<keyword evidence="2" id="KW-0805">Transcription regulation</keyword>
<dbReference type="Gene3D" id="3.40.190.290">
    <property type="match status" value="1"/>
</dbReference>
<evidence type="ECO:0000313" key="7">
    <source>
        <dbReference type="Proteomes" id="UP000319502"/>
    </source>
</evidence>
<dbReference type="Proteomes" id="UP000319502">
    <property type="component" value="Unassembled WGS sequence"/>
</dbReference>
<reference evidence="6 7" key="1">
    <citation type="submission" date="2019-07" db="EMBL/GenBank/DDBJ databases">
        <title>The pathways for chlorine oxyanion respiration interact through the shared metabolite chlorate.</title>
        <authorList>
            <person name="Barnum T.P."/>
            <person name="Cheng Y."/>
            <person name="Hill K.A."/>
            <person name="Lucas L.N."/>
            <person name="Carlson H.K."/>
            <person name="Coates J.D."/>
        </authorList>
    </citation>
    <scope>NUCLEOTIDE SEQUENCE [LARGE SCALE GENOMIC DNA]</scope>
    <source>
        <strain evidence="6 7">SFB-3</strain>
    </source>
</reference>
<evidence type="ECO:0000256" key="1">
    <source>
        <dbReference type="ARBA" id="ARBA00009437"/>
    </source>
</evidence>
<evidence type="ECO:0000256" key="4">
    <source>
        <dbReference type="ARBA" id="ARBA00023163"/>
    </source>
</evidence>
<dbReference type="Pfam" id="PF03466">
    <property type="entry name" value="LysR_substrate"/>
    <property type="match status" value="1"/>
</dbReference>
<feature type="domain" description="HTH lysR-type" evidence="5">
    <location>
        <begin position="9"/>
        <end position="66"/>
    </location>
</feature>
<dbReference type="OrthoDB" id="9180623at2"/>
<dbReference type="GO" id="GO:0003700">
    <property type="term" value="F:DNA-binding transcription factor activity"/>
    <property type="evidence" value="ECO:0007669"/>
    <property type="project" value="InterPro"/>
</dbReference>
<comment type="similarity">
    <text evidence="1">Belongs to the LysR transcriptional regulatory family.</text>
</comment>
<organism evidence="6 7">
    <name type="scientific">Denitromonas halophila</name>
    <dbReference type="NCBI Taxonomy" id="1629404"/>
    <lineage>
        <taxon>Bacteria</taxon>
        <taxon>Pseudomonadati</taxon>
        <taxon>Pseudomonadota</taxon>
        <taxon>Betaproteobacteria</taxon>
        <taxon>Rhodocyclales</taxon>
        <taxon>Zoogloeaceae</taxon>
        <taxon>Denitromonas</taxon>
    </lineage>
</organism>
<sequence>MSTPPAPLPPLHALAAFEALVRHGSVARALSELGVSRAALTGSLALLEARTGMQLLIRHSPTVELTDEGLAYYHAAAAFARGAADWLHGLGSGFATEVRIAASPGVARLWLAPKLDALRAACPGVALTLSASESLSDLDRSECDIAIRYCHPADHEDSRILWQETLGVLAPASRALALGLRALPELLASEPLIEHAFLPWTRLARQLGLAELPRQPVLVCHDLYAALLACARGDGLALMPVQLTQDFCARHGLKTVHPLRLPDKSYVLLVSARGQARPVVQACADALAALAQPVAESDTGLPQSAQDLPPD</sequence>
<dbReference type="PANTHER" id="PTHR30537:SF74">
    <property type="entry name" value="HTH-TYPE TRANSCRIPTIONAL REGULATOR TRPI"/>
    <property type="match status" value="1"/>
</dbReference>
<dbReference type="InterPro" id="IPR036388">
    <property type="entry name" value="WH-like_DNA-bd_sf"/>
</dbReference>
<evidence type="ECO:0000256" key="3">
    <source>
        <dbReference type="ARBA" id="ARBA00023125"/>
    </source>
</evidence>
<keyword evidence="7" id="KW-1185">Reference proteome</keyword>
<name>A0A557R0C8_9RHOO</name>
<evidence type="ECO:0000259" key="5">
    <source>
        <dbReference type="PROSITE" id="PS50931"/>
    </source>
</evidence>
<evidence type="ECO:0000313" key="6">
    <source>
        <dbReference type="EMBL" id="TVO58609.1"/>
    </source>
</evidence>
<dbReference type="InterPro" id="IPR036390">
    <property type="entry name" value="WH_DNA-bd_sf"/>
</dbReference>
<dbReference type="Gene3D" id="1.10.10.10">
    <property type="entry name" value="Winged helix-like DNA-binding domain superfamily/Winged helix DNA-binding domain"/>
    <property type="match status" value="1"/>
</dbReference>
<dbReference type="SUPFAM" id="SSF53850">
    <property type="entry name" value="Periplasmic binding protein-like II"/>
    <property type="match status" value="1"/>
</dbReference>
<evidence type="ECO:0000256" key="2">
    <source>
        <dbReference type="ARBA" id="ARBA00023015"/>
    </source>
</evidence>
<gene>
    <name evidence="6" type="ORF">FHP91_02785</name>
</gene>
<dbReference type="InterPro" id="IPR005119">
    <property type="entry name" value="LysR_subst-bd"/>
</dbReference>
<keyword evidence="3" id="KW-0238">DNA-binding</keyword>
<dbReference type="GO" id="GO:0043565">
    <property type="term" value="F:sequence-specific DNA binding"/>
    <property type="evidence" value="ECO:0007669"/>
    <property type="project" value="TreeGrafter"/>
</dbReference>
<dbReference type="RefSeq" id="WP_144308144.1">
    <property type="nucleotide sequence ID" value="NZ_VMNK01000003.1"/>
</dbReference>
<accession>A0A557R0C8</accession>
<dbReference type="EMBL" id="VMNK01000003">
    <property type="protein sequence ID" value="TVO58609.1"/>
    <property type="molecule type" value="Genomic_DNA"/>
</dbReference>
<dbReference type="SUPFAM" id="SSF46785">
    <property type="entry name" value="Winged helix' DNA-binding domain"/>
    <property type="match status" value="1"/>
</dbReference>
<dbReference type="PROSITE" id="PS50931">
    <property type="entry name" value="HTH_LYSR"/>
    <property type="match status" value="1"/>
</dbReference>
<comment type="caution">
    <text evidence="6">The sequence shown here is derived from an EMBL/GenBank/DDBJ whole genome shotgun (WGS) entry which is preliminary data.</text>
</comment>
<dbReference type="InterPro" id="IPR000847">
    <property type="entry name" value="LysR_HTH_N"/>
</dbReference>
<dbReference type="AlphaFoldDB" id="A0A557R0C8"/>
<dbReference type="InterPro" id="IPR058163">
    <property type="entry name" value="LysR-type_TF_proteobact-type"/>
</dbReference>
<dbReference type="GO" id="GO:0006351">
    <property type="term" value="P:DNA-templated transcription"/>
    <property type="evidence" value="ECO:0007669"/>
    <property type="project" value="TreeGrafter"/>
</dbReference>
<dbReference type="Pfam" id="PF00126">
    <property type="entry name" value="HTH_1"/>
    <property type="match status" value="1"/>
</dbReference>
<dbReference type="PANTHER" id="PTHR30537">
    <property type="entry name" value="HTH-TYPE TRANSCRIPTIONAL REGULATOR"/>
    <property type="match status" value="1"/>
</dbReference>
<proteinExistence type="inferred from homology"/>
<protein>
    <submittedName>
        <fullName evidence="6">LysR family transcriptional regulator</fullName>
    </submittedName>
</protein>
<keyword evidence="4" id="KW-0804">Transcription</keyword>